<feature type="compositionally biased region" description="Basic and acidic residues" evidence="1">
    <location>
        <begin position="190"/>
        <end position="208"/>
    </location>
</feature>
<dbReference type="EMBL" id="WAAR01000066">
    <property type="protein sequence ID" value="KAB1111965.1"/>
    <property type="molecule type" value="Genomic_DNA"/>
</dbReference>
<name>A0ABQ6UFM4_9ACTN</name>
<dbReference type="Proteomes" id="UP000471364">
    <property type="component" value="Unassembled WGS sequence"/>
</dbReference>
<sequence length="214" mass="23538">MARSIGTLGRPRERLDLEFRYFGTVIRVHPAATDAVELEFLEAARGVDVAALEGIDTSKVDALNPEQMAEVAAAMGRAVYASYRALLESLHQLIHPDDWDTYWRVGMEHGQTVTDRMRDMKALTRAVTEATTDFPTGLRSASPPGRATTPPGSADGSPSAAPASDLEKALALERGRPDIQEFYLMQAEAEERQRREAMQRDKRDRDKLAAAGLA</sequence>
<evidence type="ECO:0000313" key="2">
    <source>
        <dbReference type="EMBL" id="KAB1111965.1"/>
    </source>
</evidence>
<keyword evidence="3" id="KW-1185">Reference proteome</keyword>
<feature type="region of interest" description="Disordered" evidence="1">
    <location>
        <begin position="130"/>
        <end position="167"/>
    </location>
</feature>
<feature type="region of interest" description="Disordered" evidence="1">
    <location>
        <begin position="190"/>
        <end position="214"/>
    </location>
</feature>
<accession>A0ABQ6UFM4</accession>
<dbReference type="RefSeq" id="WP_151013304.1">
    <property type="nucleotide sequence ID" value="NZ_CBDRJA010000012.1"/>
</dbReference>
<evidence type="ECO:0000313" key="3">
    <source>
        <dbReference type="Proteomes" id="UP000471364"/>
    </source>
</evidence>
<feature type="compositionally biased region" description="Low complexity" evidence="1">
    <location>
        <begin position="150"/>
        <end position="164"/>
    </location>
</feature>
<comment type="caution">
    <text evidence="2">The sequence shown here is derived from an EMBL/GenBank/DDBJ whole genome shotgun (WGS) entry which is preliminary data.</text>
</comment>
<organism evidence="2 3">
    <name type="scientific">Micromonospora aurantiaca</name>
    <name type="common">nom. illeg.</name>
    <dbReference type="NCBI Taxonomy" id="47850"/>
    <lineage>
        <taxon>Bacteria</taxon>
        <taxon>Bacillati</taxon>
        <taxon>Actinomycetota</taxon>
        <taxon>Actinomycetes</taxon>
        <taxon>Micromonosporales</taxon>
        <taxon>Micromonosporaceae</taxon>
        <taxon>Micromonospora</taxon>
    </lineage>
</organism>
<gene>
    <name evidence="2" type="ORF">F6X54_15940</name>
</gene>
<protein>
    <submittedName>
        <fullName evidence="2">Uncharacterized protein</fullName>
    </submittedName>
</protein>
<proteinExistence type="predicted"/>
<evidence type="ECO:0000256" key="1">
    <source>
        <dbReference type="SAM" id="MobiDB-lite"/>
    </source>
</evidence>
<reference evidence="2 3" key="1">
    <citation type="submission" date="2019-09" db="EMBL/GenBank/DDBJ databases">
        <title>High taxonomic diversity of Micromonospora strains isolated from Medicago sativa nodules in different geographical locations.</title>
        <authorList>
            <person name="Martinez-Hidalgo P."/>
            <person name="Flores-Felix J.D."/>
            <person name="Velazquez E."/>
            <person name="Brau L."/>
            <person name="Trujillo M.E."/>
            <person name="Martinez-Molina E."/>
        </authorList>
    </citation>
    <scope>NUCLEOTIDE SEQUENCE [LARGE SCALE GENOMIC DNA]</scope>
    <source>
        <strain evidence="2 3">ALFB5</strain>
    </source>
</reference>